<dbReference type="EMBL" id="BSYJ01000002">
    <property type="protein sequence ID" value="GMG86832.1"/>
    <property type="molecule type" value="Genomic_DNA"/>
</dbReference>
<evidence type="ECO:0008006" key="6">
    <source>
        <dbReference type="Google" id="ProtNLM"/>
    </source>
</evidence>
<sequence length="260" mass="27534">MERKEPTLDGSAPQIDIGKTRGPIGGQRPAAAAPKGGAQQQTRPSSPPAKSGGSFSFLTLVALIVGFGGAGGAAYLYKQLELSNQQLASAEERIAGLEKRFEMSGEESAASVEVLSAKVKENASEVRKLWGIAYDRNRKTIAAQGNTIDANKKALASLKKSVDGMSAGVKKIASLEASVAEIKKAAANIDGNTKKVRELNDSVAKLDRSVKSLRTELSVRVSSNEEAIDSMDTYRRSVNKDIVQLKDAIRSLQTSTASAQ</sequence>
<reference evidence="4 5" key="1">
    <citation type="submission" date="2023-04" db="EMBL/GenBank/DDBJ databases">
        <title>Marinobulbifer ophiurae gen. nov., sp. Nov., isolate from tissue of brittle star Ophioplocus japonicus.</title>
        <authorList>
            <person name="Kawano K."/>
            <person name="Sawayama S."/>
            <person name="Nakagawa S."/>
        </authorList>
    </citation>
    <scope>NUCLEOTIDE SEQUENCE [LARGE SCALE GENOMIC DNA]</scope>
    <source>
        <strain evidence="4 5">NKW57</strain>
    </source>
</reference>
<gene>
    <name evidence="4" type="ORF">MNKW57_11530</name>
</gene>
<organism evidence="4 5">
    <name type="scientific">Biformimicrobium ophioploci</name>
    <dbReference type="NCBI Taxonomy" id="3036711"/>
    <lineage>
        <taxon>Bacteria</taxon>
        <taxon>Pseudomonadati</taxon>
        <taxon>Pseudomonadota</taxon>
        <taxon>Gammaproteobacteria</taxon>
        <taxon>Cellvibrionales</taxon>
        <taxon>Microbulbiferaceae</taxon>
        <taxon>Biformimicrobium</taxon>
    </lineage>
</organism>
<feature type="region of interest" description="Disordered" evidence="2">
    <location>
        <begin position="1"/>
        <end position="51"/>
    </location>
</feature>
<dbReference type="Gene3D" id="1.10.287.1490">
    <property type="match status" value="1"/>
</dbReference>
<evidence type="ECO:0000256" key="1">
    <source>
        <dbReference type="SAM" id="Coils"/>
    </source>
</evidence>
<protein>
    <recommendedName>
        <fullName evidence="6">Chromosome partition protein Smc</fullName>
    </recommendedName>
</protein>
<keyword evidence="3" id="KW-0472">Membrane</keyword>
<evidence type="ECO:0000313" key="4">
    <source>
        <dbReference type="EMBL" id="GMG86832.1"/>
    </source>
</evidence>
<proteinExistence type="predicted"/>
<dbReference type="RefSeq" id="WP_285763431.1">
    <property type="nucleotide sequence ID" value="NZ_BSYJ01000002.1"/>
</dbReference>
<comment type="caution">
    <text evidence="4">The sequence shown here is derived from an EMBL/GenBank/DDBJ whole genome shotgun (WGS) entry which is preliminary data.</text>
</comment>
<keyword evidence="1" id="KW-0175">Coiled coil</keyword>
<keyword evidence="5" id="KW-1185">Reference proteome</keyword>
<evidence type="ECO:0000313" key="5">
    <source>
        <dbReference type="Proteomes" id="UP001224392"/>
    </source>
</evidence>
<feature type="compositionally biased region" description="Low complexity" evidence="2">
    <location>
        <begin position="26"/>
        <end position="41"/>
    </location>
</feature>
<keyword evidence="3" id="KW-0812">Transmembrane</keyword>
<feature type="transmembrane region" description="Helical" evidence="3">
    <location>
        <begin position="55"/>
        <end position="77"/>
    </location>
</feature>
<keyword evidence="3" id="KW-1133">Transmembrane helix</keyword>
<feature type="coiled-coil region" evidence="1">
    <location>
        <begin position="80"/>
        <end position="107"/>
    </location>
</feature>
<evidence type="ECO:0000256" key="2">
    <source>
        <dbReference type="SAM" id="MobiDB-lite"/>
    </source>
</evidence>
<evidence type="ECO:0000256" key="3">
    <source>
        <dbReference type="SAM" id="Phobius"/>
    </source>
</evidence>
<name>A0ABQ6LXT2_9GAMM</name>
<accession>A0ABQ6LXT2</accession>
<dbReference type="Proteomes" id="UP001224392">
    <property type="component" value="Unassembled WGS sequence"/>
</dbReference>